<dbReference type="Pfam" id="PF04074">
    <property type="entry name" value="DUF386"/>
    <property type="match status" value="1"/>
</dbReference>
<dbReference type="PANTHER" id="PTHR34986">
    <property type="entry name" value="EVOLVED BETA-GALACTOSIDASE SUBUNIT BETA"/>
    <property type="match status" value="1"/>
</dbReference>
<keyword evidence="2" id="KW-1185">Reference proteome</keyword>
<gene>
    <name evidence="1" type="ORF">SAMN05216516_11094</name>
</gene>
<dbReference type="GO" id="GO:0044010">
    <property type="term" value="P:single-species biofilm formation"/>
    <property type="evidence" value="ECO:0007669"/>
    <property type="project" value="TreeGrafter"/>
</dbReference>
<protein>
    <submittedName>
        <fullName evidence="1">YhcH/YjgK/YiaL family protein</fullName>
    </submittedName>
</protein>
<dbReference type="RefSeq" id="WP_092878985.1">
    <property type="nucleotide sequence ID" value="NZ_FOVC01000010.1"/>
</dbReference>
<reference evidence="2" key="1">
    <citation type="submission" date="2016-10" db="EMBL/GenBank/DDBJ databases">
        <authorList>
            <person name="Varghese N."/>
            <person name="Submissions S."/>
        </authorList>
    </citation>
    <scope>NUCLEOTIDE SEQUENCE [LARGE SCALE GENOMIC DNA]</scope>
    <source>
        <strain evidence="2">N6PO6</strain>
    </source>
</reference>
<dbReference type="Proteomes" id="UP000242222">
    <property type="component" value="Unassembled WGS sequence"/>
</dbReference>
<dbReference type="OrthoDB" id="6196468at2"/>
<name>A0A1I5A196_9GAMM</name>
<dbReference type="InterPro" id="IPR004375">
    <property type="entry name" value="NanQ/TabA/YiaL"/>
</dbReference>
<accession>A0A1I5A196</accession>
<evidence type="ECO:0000313" key="1">
    <source>
        <dbReference type="EMBL" id="SFN56130.1"/>
    </source>
</evidence>
<proteinExistence type="predicted"/>
<dbReference type="PANTHER" id="PTHR34986:SF4">
    <property type="entry name" value="EVOLVED BETA-GALACTOSIDASE SUBUNIT BETA-RELATED"/>
    <property type="match status" value="1"/>
</dbReference>
<sequence>MIIGHLNALPLAGLPPALFALLSHSDCTLQTLSARDDGRWQRKNAAWFCHIGPAQTQPRAQRHTEYHHQFADIQIVLTGDELIYAGALPVGQPDDEERKPDLFIASGCEPDVAIRLGAGNFAVFYPGEPHQALCAVRAPMTVRKAVFKIPRSMLEI</sequence>
<dbReference type="GO" id="GO:0005829">
    <property type="term" value="C:cytosol"/>
    <property type="evidence" value="ECO:0007669"/>
    <property type="project" value="TreeGrafter"/>
</dbReference>
<dbReference type="Gene3D" id="2.60.120.370">
    <property type="entry name" value="YhcH/YjgK/YiaL"/>
    <property type="match status" value="1"/>
</dbReference>
<dbReference type="InterPro" id="IPR037012">
    <property type="entry name" value="NanQ/TabA/YiaL_sf"/>
</dbReference>
<organism evidence="1 2">
    <name type="scientific">Izhakiella capsodis</name>
    <dbReference type="NCBI Taxonomy" id="1367852"/>
    <lineage>
        <taxon>Bacteria</taxon>
        <taxon>Pseudomonadati</taxon>
        <taxon>Pseudomonadota</taxon>
        <taxon>Gammaproteobacteria</taxon>
        <taxon>Enterobacterales</taxon>
        <taxon>Erwiniaceae</taxon>
        <taxon>Izhakiella</taxon>
    </lineage>
</organism>
<dbReference type="STRING" id="1367852.SAMN05216516_11094"/>
<dbReference type="SUPFAM" id="SSF51197">
    <property type="entry name" value="Clavaminate synthase-like"/>
    <property type="match status" value="1"/>
</dbReference>
<dbReference type="EMBL" id="FOVC01000010">
    <property type="protein sequence ID" value="SFN56130.1"/>
    <property type="molecule type" value="Genomic_DNA"/>
</dbReference>
<evidence type="ECO:0000313" key="2">
    <source>
        <dbReference type="Proteomes" id="UP000242222"/>
    </source>
</evidence>
<dbReference type="AlphaFoldDB" id="A0A1I5A196"/>
<dbReference type="NCBIfam" id="TIGR00022">
    <property type="entry name" value="YhcH/YjgK/YiaL family protein"/>
    <property type="match status" value="1"/>
</dbReference>